<dbReference type="InterPro" id="IPR031560">
    <property type="entry name" value="CzcE"/>
</dbReference>
<dbReference type="EMBL" id="WWCR01000057">
    <property type="protein sequence ID" value="MYM75983.1"/>
    <property type="molecule type" value="Genomic_DNA"/>
</dbReference>
<sequence length="105" mass="11385">MNTLKNTLFALTIATAAITAAHAADYGQLVGNNYSDRVINLDAGTKYVNVTNGETVQFIQQGKSFTWHVDTYPNVTEVDLKKIAPADFDAGAIEVYVASNPLYRG</sequence>
<organism evidence="2 3">
    <name type="scientific">Duganella margarita</name>
    <dbReference type="NCBI Taxonomy" id="2692170"/>
    <lineage>
        <taxon>Bacteria</taxon>
        <taxon>Pseudomonadati</taxon>
        <taxon>Pseudomonadota</taxon>
        <taxon>Betaproteobacteria</taxon>
        <taxon>Burkholderiales</taxon>
        <taxon>Oxalobacteraceae</taxon>
        <taxon>Telluria group</taxon>
        <taxon>Duganella</taxon>
    </lineage>
</organism>
<dbReference type="RefSeq" id="WP_161052504.1">
    <property type="nucleotide sequence ID" value="NZ_WWCR01000057.1"/>
</dbReference>
<dbReference type="Pfam" id="PF16986">
    <property type="entry name" value="CzcE"/>
    <property type="match status" value="1"/>
</dbReference>
<dbReference type="Proteomes" id="UP000469734">
    <property type="component" value="Unassembled WGS sequence"/>
</dbReference>
<dbReference type="InterPro" id="IPR038674">
    <property type="entry name" value="CzcE_sf"/>
</dbReference>
<evidence type="ECO:0000313" key="3">
    <source>
        <dbReference type="Proteomes" id="UP000469734"/>
    </source>
</evidence>
<name>A0A7X4KKS5_9BURK</name>
<gene>
    <name evidence="2" type="ORF">GTP56_27855</name>
</gene>
<protein>
    <submittedName>
        <fullName evidence="2">CzcE family metal-binding protein</fullName>
    </submittedName>
</protein>
<dbReference type="AlphaFoldDB" id="A0A7X4KKS5"/>
<feature type="chain" id="PRO_5030854465" evidence="1">
    <location>
        <begin position="24"/>
        <end position="105"/>
    </location>
</feature>
<evidence type="ECO:0000313" key="2">
    <source>
        <dbReference type="EMBL" id="MYM75983.1"/>
    </source>
</evidence>
<accession>A0A7X4KKS5</accession>
<dbReference type="Gene3D" id="2.60.40.2280">
    <property type="entry name" value="Heavy-metal resistance protein CzcE"/>
    <property type="match status" value="1"/>
</dbReference>
<reference evidence="2 3" key="1">
    <citation type="submission" date="2019-12" db="EMBL/GenBank/DDBJ databases">
        <title>Novel species isolated from a subtropical stream in China.</title>
        <authorList>
            <person name="Lu H."/>
        </authorList>
    </citation>
    <scope>NUCLEOTIDE SEQUENCE [LARGE SCALE GENOMIC DNA]</scope>
    <source>
        <strain evidence="2 3">FT134W</strain>
    </source>
</reference>
<proteinExistence type="predicted"/>
<keyword evidence="1" id="KW-0732">Signal</keyword>
<evidence type="ECO:0000256" key="1">
    <source>
        <dbReference type="SAM" id="SignalP"/>
    </source>
</evidence>
<feature type="signal peptide" evidence="1">
    <location>
        <begin position="1"/>
        <end position="23"/>
    </location>
</feature>
<comment type="caution">
    <text evidence="2">The sequence shown here is derived from an EMBL/GenBank/DDBJ whole genome shotgun (WGS) entry which is preliminary data.</text>
</comment>